<evidence type="ECO:0000313" key="5">
    <source>
        <dbReference type="Proteomes" id="UP001634394"/>
    </source>
</evidence>
<dbReference type="InterPro" id="IPR032675">
    <property type="entry name" value="LRR_dom_sf"/>
</dbReference>
<dbReference type="PANTHER" id="PTHR13318:SF190">
    <property type="entry name" value="PARTNER OF PAIRED, ISOFORM B"/>
    <property type="match status" value="1"/>
</dbReference>
<dbReference type="Pfam" id="PF12937">
    <property type="entry name" value="F-box-like"/>
    <property type="match status" value="1"/>
</dbReference>
<dbReference type="EMBL" id="JBJQND010000004">
    <property type="protein sequence ID" value="KAL3880063.1"/>
    <property type="molecule type" value="Genomic_DNA"/>
</dbReference>
<gene>
    <name evidence="4" type="ORF">ACJMK2_032334</name>
</gene>
<dbReference type="SUPFAM" id="SSF81383">
    <property type="entry name" value="F-box domain"/>
    <property type="match status" value="1"/>
</dbReference>
<proteinExistence type="predicted"/>
<dbReference type="InterPro" id="IPR006553">
    <property type="entry name" value="Leu-rich_rpt_Cys-con_subtyp"/>
</dbReference>
<organism evidence="4 5">
    <name type="scientific">Sinanodonta woodiana</name>
    <name type="common">Chinese pond mussel</name>
    <name type="synonym">Anodonta woodiana</name>
    <dbReference type="NCBI Taxonomy" id="1069815"/>
    <lineage>
        <taxon>Eukaryota</taxon>
        <taxon>Metazoa</taxon>
        <taxon>Spiralia</taxon>
        <taxon>Lophotrochozoa</taxon>
        <taxon>Mollusca</taxon>
        <taxon>Bivalvia</taxon>
        <taxon>Autobranchia</taxon>
        <taxon>Heteroconchia</taxon>
        <taxon>Palaeoheterodonta</taxon>
        <taxon>Unionida</taxon>
        <taxon>Unionoidea</taxon>
        <taxon>Unionidae</taxon>
        <taxon>Unioninae</taxon>
        <taxon>Sinanodonta</taxon>
    </lineage>
</organism>
<sequence length="632" mass="70998">MSKMVNGDHEWQSVSDSANETATHGAVNTGLQADKCIIESSAVCSDGTYDHRKGRGIEPGNNIENHEFENGCTNESLECKNVLEVTTSSQYGVHLEREELISFLNIDELNELSPETELASGASQSRVPFLFYSGNNDSEGLSTCNISSVENCRLTLPMVNDSVSSNGSFSECKESGKNPMTDSIIKLQMVAFEDDTSIEKKDINSLHDDKNFLLPILDEAYHNCIDTAEVNQASCDDIINILPQEILLKIFSYLTPIELCLHVAPVSKAWYRCAYDPVLWKHLDFRHNPSISSVDLCWILRRTPHLRSLVIPGRTSSLGEVCVISECCKELEHLNIGFWTNLSGSFLKCFLQNCSNLQSLNIEGCGNIQESNCVKVLAAFKKLHILNVSHCTLLDEELEYLSKKLNCITSLNIDGIPWITGLGVKKLLQFHKDNLVHLYLDGAEMTDDDMELVLQCPKLQTLTISFCDLLSDLTLMHIQNIQYGCLGKFMLRKGLNFSDKALRDMFLTSSLSKLYHLDLSECSQLRDDGVLQIGKCCGKSLHHLALCWCWAITDTGLIHIVDHCGNLEYLDLLGIDKVIGVCLHRIPDEMPRLTYLNLRQCNKIDDDLIVEIIRQKPDLTVINYYGDEFIHE</sequence>
<keyword evidence="5" id="KW-1185">Reference proteome</keyword>
<dbReference type="SMART" id="SM00367">
    <property type="entry name" value="LRR_CC"/>
    <property type="match status" value="7"/>
</dbReference>
<dbReference type="PROSITE" id="PS50181">
    <property type="entry name" value="FBOX"/>
    <property type="match status" value="1"/>
</dbReference>
<reference evidence="4 5" key="1">
    <citation type="submission" date="2024-11" db="EMBL/GenBank/DDBJ databases">
        <title>Chromosome-level genome assembly of the freshwater bivalve Anodonta woodiana.</title>
        <authorList>
            <person name="Chen X."/>
        </authorList>
    </citation>
    <scope>NUCLEOTIDE SEQUENCE [LARGE SCALE GENOMIC DNA]</scope>
    <source>
        <strain evidence="4">MN2024</strain>
        <tissue evidence="4">Gills</tissue>
    </source>
</reference>
<dbReference type="Gene3D" id="3.80.10.10">
    <property type="entry name" value="Ribonuclease Inhibitor"/>
    <property type="match status" value="2"/>
</dbReference>
<dbReference type="Proteomes" id="UP001634394">
    <property type="component" value="Unassembled WGS sequence"/>
</dbReference>
<evidence type="ECO:0000259" key="3">
    <source>
        <dbReference type="PROSITE" id="PS50181"/>
    </source>
</evidence>
<name>A0ABD3X5G5_SINWO</name>
<dbReference type="InterPro" id="IPR036047">
    <property type="entry name" value="F-box-like_dom_sf"/>
</dbReference>
<comment type="caution">
    <text evidence="4">The sequence shown here is derived from an EMBL/GenBank/DDBJ whole genome shotgun (WGS) entry which is preliminary data.</text>
</comment>
<feature type="domain" description="F-box" evidence="3">
    <location>
        <begin position="236"/>
        <end position="283"/>
    </location>
</feature>
<dbReference type="Gene3D" id="1.20.1280.50">
    <property type="match status" value="1"/>
</dbReference>
<dbReference type="SUPFAM" id="SSF52047">
    <property type="entry name" value="RNI-like"/>
    <property type="match status" value="1"/>
</dbReference>
<evidence type="ECO:0000256" key="1">
    <source>
        <dbReference type="ARBA" id="ARBA00022786"/>
    </source>
</evidence>
<protein>
    <recommendedName>
        <fullName evidence="3">F-box domain-containing protein</fullName>
    </recommendedName>
</protein>
<evidence type="ECO:0000313" key="4">
    <source>
        <dbReference type="EMBL" id="KAL3880063.1"/>
    </source>
</evidence>
<evidence type="ECO:0000256" key="2">
    <source>
        <dbReference type="SAM" id="MobiDB-lite"/>
    </source>
</evidence>
<keyword evidence="1" id="KW-0833">Ubl conjugation pathway</keyword>
<dbReference type="PANTHER" id="PTHR13318">
    <property type="entry name" value="PARTNER OF PAIRED, ISOFORM B-RELATED"/>
    <property type="match status" value="1"/>
</dbReference>
<feature type="region of interest" description="Disordered" evidence="2">
    <location>
        <begin position="1"/>
        <end position="20"/>
    </location>
</feature>
<accession>A0ABD3X5G5</accession>
<dbReference type="InterPro" id="IPR001810">
    <property type="entry name" value="F-box_dom"/>
</dbReference>
<feature type="compositionally biased region" description="Basic and acidic residues" evidence="2">
    <location>
        <begin position="1"/>
        <end position="11"/>
    </location>
</feature>
<dbReference type="AlphaFoldDB" id="A0ABD3X5G5"/>